<dbReference type="RefSeq" id="WP_009614384.1">
    <property type="nucleotide sequence ID" value="NZ_BDGS01000001.1"/>
</dbReference>
<proteinExistence type="predicted"/>
<dbReference type="KEGG" id="pcq:PcP3B5_62030"/>
<dbReference type="STRING" id="53408.A9C11_31585"/>
<name>A0A127N2I3_9PSED</name>
<dbReference type="EMBL" id="JARJLR010000185">
    <property type="protein sequence ID" value="MDF3842053.1"/>
    <property type="molecule type" value="Genomic_DNA"/>
</dbReference>
<dbReference type="PROSITE" id="PS51186">
    <property type="entry name" value="GNAT"/>
    <property type="match status" value="1"/>
</dbReference>
<sequence length="183" mass="20906">MPTPLHQQAAALAAGGHDHWIETLDDGSHVLIRPLRAEDRELERNFLERLSPMTRKLRFHGEVKISDALLDSLMDVDYQDNMAFVALVHDDGELREIGISRYAKVDANQCECALTTADDWKRRGLGKALMRHLIDVARRNGFTQMYSIDQAIDRDMRDLAVELGFRAQRDPDDATRVIRRLAL</sequence>
<evidence type="ECO:0000313" key="4">
    <source>
        <dbReference type="Proteomes" id="UP000077748"/>
    </source>
</evidence>
<gene>
    <name evidence="2" type="ORF">A9C11_31585</name>
    <name evidence="3" type="ORF">P3W55_10050</name>
</gene>
<dbReference type="CDD" id="cd04301">
    <property type="entry name" value="NAT_SF"/>
    <property type="match status" value="1"/>
</dbReference>
<organism evidence="2 4">
    <name type="scientific">Pseudomonas citronellolis</name>
    <dbReference type="NCBI Taxonomy" id="53408"/>
    <lineage>
        <taxon>Bacteria</taxon>
        <taxon>Pseudomonadati</taxon>
        <taxon>Pseudomonadota</taxon>
        <taxon>Gammaproteobacteria</taxon>
        <taxon>Pseudomonadales</taxon>
        <taxon>Pseudomonadaceae</taxon>
        <taxon>Pseudomonas</taxon>
    </lineage>
</organism>
<dbReference type="GO" id="GO:0016747">
    <property type="term" value="F:acyltransferase activity, transferring groups other than amino-acyl groups"/>
    <property type="evidence" value="ECO:0007669"/>
    <property type="project" value="InterPro"/>
</dbReference>
<dbReference type="Proteomes" id="UP000077748">
    <property type="component" value="Chromosome"/>
</dbReference>
<reference evidence="3" key="2">
    <citation type="submission" date="2023-03" db="EMBL/GenBank/DDBJ databases">
        <title>Draft assemblies of triclosan tolerant bacteria isolated from returned activated sludge.</title>
        <authorList>
            <person name="Van Hamelsveld S."/>
        </authorList>
    </citation>
    <scope>NUCLEOTIDE SEQUENCE</scope>
    <source>
        <strain evidence="3">GW210015_S63</strain>
    </source>
</reference>
<dbReference type="Pfam" id="PF00583">
    <property type="entry name" value="Acetyltransf_1"/>
    <property type="match status" value="1"/>
</dbReference>
<dbReference type="SUPFAM" id="SSF55729">
    <property type="entry name" value="Acyl-CoA N-acyltransferases (Nat)"/>
    <property type="match status" value="1"/>
</dbReference>
<dbReference type="Proteomes" id="UP001220662">
    <property type="component" value="Unassembled WGS sequence"/>
</dbReference>
<evidence type="ECO:0000313" key="3">
    <source>
        <dbReference type="EMBL" id="MDF3842053.1"/>
    </source>
</evidence>
<feature type="domain" description="N-acetyltransferase" evidence="1">
    <location>
        <begin position="30"/>
        <end position="183"/>
    </location>
</feature>
<dbReference type="EMBL" id="CP015878">
    <property type="protein sequence ID" value="ANI18273.1"/>
    <property type="molecule type" value="Genomic_DNA"/>
</dbReference>
<protein>
    <submittedName>
        <fullName evidence="3">GNAT family N-acetyltransferase</fullName>
    </submittedName>
    <submittedName>
        <fullName evidence="2">GNAT family acetyltransferase</fullName>
    </submittedName>
</protein>
<dbReference type="GeneID" id="72999149"/>
<evidence type="ECO:0000259" key="1">
    <source>
        <dbReference type="PROSITE" id="PS51186"/>
    </source>
</evidence>
<dbReference type="AlphaFoldDB" id="A0A127N2I3"/>
<dbReference type="InterPro" id="IPR016181">
    <property type="entry name" value="Acyl_CoA_acyltransferase"/>
</dbReference>
<accession>A0A127N2I3</accession>
<reference evidence="2 4" key="1">
    <citation type="submission" date="2016-05" db="EMBL/GenBank/DDBJ databases">
        <title>Genome Sequence of Pseudomonas citronellolis Strain SJTE-3, an Estrogens and Persistent Organic Pollutants degradation strain.</title>
        <authorList>
            <person name="Liang R."/>
        </authorList>
    </citation>
    <scope>NUCLEOTIDE SEQUENCE [LARGE SCALE GENOMIC DNA]</scope>
    <source>
        <strain evidence="2 4">SJTE-3</strain>
    </source>
</reference>
<evidence type="ECO:0000313" key="2">
    <source>
        <dbReference type="EMBL" id="ANI18273.1"/>
    </source>
</evidence>
<dbReference type="Gene3D" id="3.40.630.30">
    <property type="match status" value="1"/>
</dbReference>
<dbReference type="InterPro" id="IPR000182">
    <property type="entry name" value="GNAT_dom"/>
</dbReference>
<keyword evidence="2" id="KW-0808">Transferase</keyword>